<feature type="compositionally biased region" description="Basic and acidic residues" evidence="1">
    <location>
        <begin position="14"/>
        <end position="28"/>
    </location>
</feature>
<proteinExistence type="predicted"/>
<name>A0ABQ8ZJ71_9ROSI</name>
<dbReference type="EMBL" id="JAPFFI010000027">
    <property type="protein sequence ID" value="KAJ6301876.1"/>
    <property type="molecule type" value="Genomic_DNA"/>
</dbReference>
<feature type="compositionally biased region" description="Low complexity" evidence="1">
    <location>
        <begin position="1"/>
        <end position="13"/>
    </location>
</feature>
<feature type="region of interest" description="Disordered" evidence="1">
    <location>
        <begin position="1"/>
        <end position="37"/>
    </location>
</feature>
<keyword evidence="3" id="KW-1185">Reference proteome</keyword>
<evidence type="ECO:0000313" key="3">
    <source>
        <dbReference type="Proteomes" id="UP001141253"/>
    </source>
</evidence>
<evidence type="ECO:0000313" key="2">
    <source>
        <dbReference type="EMBL" id="KAJ6301876.1"/>
    </source>
</evidence>
<accession>A0ABQ8ZJ71</accession>
<gene>
    <name evidence="2" type="ORF">OIU77_016061</name>
</gene>
<sequence length="75" mass="8423">MSSSSTMNTTSSTSRREHEDETGWERRPGGMLVQKRNEKDNGVPALLNVHLRVLYGGLRYRISVNSQAMFGKPLS</sequence>
<protein>
    <submittedName>
        <fullName evidence="2">Uncharacterized protein</fullName>
    </submittedName>
</protein>
<dbReference type="Proteomes" id="UP001141253">
    <property type="component" value="Chromosome 16"/>
</dbReference>
<comment type="caution">
    <text evidence="2">The sequence shown here is derived from an EMBL/GenBank/DDBJ whole genome shotgun (WGS) entry which is preliminary data.</text>
</comment>
<organism evidence="2 3">
    <name type="scientific">Salix suchowensis</name>
    <dbReference type="NCBI Taxonomy" id="1278906"/>
    <lineage>
        <taxon>Eukaryota</taxon>
        <taxon>Viridiplantae</taxon>
        <taxon>Streptophyta</taxon>
        <taxon>Embryophyta</taxon>
        <taxon>Tracheophyta</taxon>
        <taxon>Spermatophyta</taxon>
        <taxon>Magnoliopsida</taxon>
        <taxon>eudicotyledons</taxon>
        <taxon>Gunneridae</taxon>
        <taxon>Pentapetalae</taxon>
        <taxon>rosids</taxon>
        <taxon>fabids</taxon>
        <taxon>Malpighiales</taxon>
        <taxon>Salicaceae</taxon>
        <taxon>Saliceae</taxon>
        <taxon>Salix</taxon>
    </lineage>
</organism>
<reference evidence="2" key="2">
    <citation type="journal article" date="2023" name="Int. J. Mol. Sci.">
        <title>De Novo Assembly and Annotation of 11 Diverse Shrub Willow (Salix) Genomes Reveals Novel Gene Organization in Sex-Linked Regions.</title>
        <authorList>
            <person name="Hyden B."/>
            <person name="Feng K."/>
            <person name="Yates T.B."/>
            <person name="Jawdy S."/>
            <person name="Cereghino C."/>
            <person name="Smart L.B."/>
            <person name="Muchero W."/>
        </authorList>
    </citation>
    <scope>NUCLEOTIDE SEQUENCE</scope>
    <source>
        <tissue evidence="2">Shoot tip</tissue>
    </source>
</reference>
<reference evidence="2" key="1">
    <citation type="submission" date="2022-10" db="EMBL/GenBank/DDBJ databases">
        <authorList>
            <person name="Hyden B.L."/>
            <person name="Feng K."/>
            <person name="Yates T."/>
            <person name="Jawdy S."/>
            <person name="Smart L.B."/>
            <person name="Muchero W."/>
        </authorList>
    </citation>
    <scope>NUCLEOTIDE SEQUENCE</scope>
    <source>
        <tissue evidence="2">Shoot tip</tissue>
    </source>
</reference>
<evidence type="ECO:0000256" key="1">
    <source>
        <dbReference type="SAM" id="MobiDB-lite"/>
    </source>
</evidence>